<proteinExistence type="predicted"/>
<accession>A0A1H1M7B1</accession>
<name>A0A1H1M7B1_9ACTN</name>
<dbReference type="AlphaFoldDB" id="A0A1H1M7B1"/>
<dbReference type="Proteomes" id="UP000199103">
    <property type="component" value="Chromosome I"/>
</dbReference>
<dbReference type="SUPFAM" id="SSF51735">
    <property type="entry name" value="NAD(P)-binding Rossmann-fold domains"/>
    <property type="match status" value="1"/>
</dbReference>
<dbReference type="InterPro" id="IPR051783">
    <property type="entry name" value="NAD(P)-dependent_oxidoreduct"/>
</dbReference>
<dbReference type="InterPro" id="IPR036291">
    <property type="entry name" value="NAD(P)-bd_dom_sf"/>
</dbReference>
<dbReference type="Pfam" id="PF01370">
    <property type="entry name" value="Epimerase"/>
    <property type="match status" value="1"/>
</dbReference>
<dbReference type="Gene3D" id="3.40.50.720">
    <property type="entry name" value="NAD(P)-binding Rossmann-like Domain"/>
    <property type="match status" value="1"/>
</dbReference>
<dbReference type="OrthoDB" id="9787292at2"/>
<dbReference type="EMBL" id="LT629772">
    <property type="protein sequence ID" value="SDR82683.1"/>
    <property type="molecule type" value="Genomic_DNA"/>
</dbReference>
<gene>
    <name evidence="2" type="ORF">SAMN04489812_0031</name>
</gene>
<evidence type="ECO:0000313" key="3">
    <source>
        <dbReference type="Proteomes" id="UP000199103"/>
    </source>
</evidence>
<dbReference type="PANTHER" id="PTHR48079">
    <property type="entry name" value="PROTEIN YEEZ"/>
    <property type="match status" value="1"/>
</dbReference>
<evidence type="ECO:0000259" key="1">
    <source>
        <dbReference type="Pfam" id="PF01370"/>
    </source>
</evidence>
<dbReference type="PANTHER" id="PTHR48079:SF6">
    <property type="entry name" value="NAD(P)-BINDING DOMAIN-CONTAINING PROTEIN-RELATED"/>
    <property type="match status" value="1"/>
</dbReference>
<dbReference type="GO" id="GO:0005737">
    <property type="term" value="C:cytoplasm"/>
    <property type="evidence" value="ECO:0007669"/>
    <property type="project" value="TreeGrafter"/>
</dbReference>
<dbReference type="InterPro" id="IPR001509">
    <property type="entry name" value="Epimerase_deHydtase"/>
</dbReference>
<dbReference type="STRING" id="630515.SAMN04489812_0031"/>
<feature type="domain" description="NAD-dependent epimerase/dehydratase" evidence="1">
    <location>
        <begin position="3"/>
        <end position="230"/>
    </location>
</feature>
<evidence type="ECO:0000313" key="2">
    <source>
        <dbReference type="EMBL" id="SDR82683.1"/>
    </source>
</evidence>
<sequence length="308" mass="32719">MKILLAGATGAIGRRLLPALGRDNHEVIALTRDPSRAAEFRRSGVQAVVADALDRTELLRATDGVEFDAVIHQLTALTKPPVRHRGMAVTNLLRTDGTRHLLEVAERAGARRFVTQSIVFGYGYIDHGSRSLTEDAPFGRPTGGPTAPHIAAMATNEELVLGSSALEGIALRYGLFYGGDPDPLPDLLRARKVPVTSGPDRPLAWIHLDDAVTATVAALDRGRPGQAYNIVDDVPASWRSVITAAAAAHHAPSPPVLPGFLIKLAAPYVAAMLNASLRVSNDRAAEELGWRPSHPGFTDGIRASVVGS</sequence>
<keyword evidence="3" id="KW-1185">Reference proteome</keyword>
<reference evidence="2 3" key="1">
    <citation type="submission" date="2016-10" db="EMBL/GenBank/DDBJ databases">
        <authorList>
            <person name="de Groot N.N."/>
        </authorList>
    </citation>
    <scope>NUCLEOTIDE SEQUENCE [LARGE SCALE GENOMIC DNA]</scope>
    <source>
        <strain evidence="2 3">DSM 21800</strain>
    </source>
</reference>
<organism evidence="2 3">
    <name type="scientific">Microlunatus soli</name>
    <dbReference type="NCBI Taxonomy" id="630515"/>
    <lineage>
        <taxon>Bacteria</taxon>
        <taxon>Bacillati</taxon>
        <taxon>Actinomycetota</taxon>
        <taxon>Actinomycetes</taxon>
        <taxon>Propionibacteriales</taxon>
        <taxon>Propionibacteriaceae</taxon>
        <taxon>Microlunatus</taxon>
    </lineage>
</organism>
<protein>
    <submittedName>
        <fullName evidence="2">Nucleoside-diphosphate-sugar epimerase</fullName>
    </submittedName>
</protein>
<dbReference type="GO" id="GO:0004029">
    <property type="term" value="F:aldehyde dehydrogenase (NAD+) activity"/>
    <property type="evidence" value="ECO:0007669"/>
    <property type="project" value="TreeGrafter"/>
</dbReference>
<dbReference type="RefSeq" id="WP_091517966.1">
    <property type="nucleotide sequence ID" value="NZ_LT629772.1"/>
</dbReference>